<evidence type="ECO:0000313" key="2">
    <source>
        <dbReference type="Proteomes" id="UP000095283"/>
    </source>
</evidence>
<dbReference type="AlphaFoldDB" id="A0A1I7WA86"/>
<sequence length="65" mass="7694">LFIINNFLPFQTVSSDEFKDLLNIIIPNYQPPTRQRIANELLDSTVCCLFMFIYTNFHFFILICS</sequence>
<keyword evidence="1" id="KW-1133">Transmembrane helix</keyword>
<feature type="transmembrane region" description="Helical" evidence="1">
    <location>
        <begin position="41"/>
        <end position="63"/>
    </location>
</feature>
<dbReference type="Proteomes" id="UP000095283">
    <property type="component" value="Unplaced"/>
</dbReference>
<keyword evidence="2" id="KW-1185">Reference proteome</keyword>
<organism evidence="2 3">
    <name type="scientific">Heterorhabditis bacteriophora</name>
    <name type="common">Entomopathogenic nematode worm</name>
    <dbReference type="NCBI Taxonomy" id="37862"/>
    <lineage>
        <taxon>Eukaryota</taxon>
        <taxon>Metazoa</taxon>
        <taxon>Ecdysozoa</taxon>
        <taxon>Nematoda</taxon>
        <taxon>Chromadorea</taxon>
        <taxon>Rhabditida</taxon>
        <taxon>Rhabditina</taxon>
        <taxon>Rhabditomorpha</taxon>
        <taxon>Strongyloidea</taxon>
        <taxon>Heterorhabditidae</taxon>
        <taxon>Heterorhabditis</taxon>
    </lineage>
</organism>
<accession>A0A1I7WA86</accession>
<name>A0A1I7WA86_HETBA</name>
<dbReference type="WBParaSite" id="Hba_01573">
    <property type="protein sequence ID" value="Hba_01573"/>
    <property type="gene ID" value="Hba_01573"/>
</dbReference>
<keyword evidence="1" id="KW-0812">Transmembrane</keyword>
<evidence type="ECO:0000256" key="1">
    <source>
        <dbReference type="SAM" id="Phobius"/>
    </source>
</evidence>
<reference evidence="3" key="1">
    <citation type="submission" date="2016-11" db="UniProtKB">
        <authorList>
            <consortium name="WormBaseParasite"/>
        </authorList>
    </citation>
    <scope>IDENTIFICATION</scope>
</reference>
<keyword evidence="1" id="KW-0472">Membrane</keyword>
<proteinExistence type="predicted"/>
<evidence type="ECO:0000313" key="3">
    <source>
        <dbReference type="WBParaSite" id="Hba_01573"/>
    </source>
</evidence>
<protein>
    <submittedName>
        <fullName evidence="3">Ovule protein</fullName>
    </submittedName>
</protein>